<organism evidence="4 5">
    <name type="scientific">Novipirellula caenicola</name>
    <dbReference type="NCBI Taxonomy" id="1536901"/>
    <lineage>
        <taxon>Bacteria</taxon>
        <taxon>Pseudomonadati</taxon>
        <taxon>Planctomycetota</taxon>
        <taxon>Planctomycetia</taxon>
        <taxon>Pirellulales</taxon>
        <taxon>Pirellulaceae</taxon>
        <taxon>Novipirellula</taxon>
    </lineage>
</organism>
<protein>
    <recommendedName>
        <fullName evidence="3">Sulfotransferase domain-containing protein</fullName>
    </recommendedName>
</protein>
<feature type="domain" description="Sulfotransferase" evidence="3">
    <location>
        <begin position="13"/>
        <end position="274"/>
    </location>
</feature>
<reference evidence="4 5" key="1">
    <citation type="submission" date="2024-02" db="EMBL/GenBank/DDBJ databases">
        <title>Rhodopirellula caenicola NBRC 110016.</title>
        <authorList>
            <person name="Ichikawa N."/>
            <person name="Katano-Makiyama Y."/>
            <person name="Hidaka K."/>
        </authorList>
    </citation>
    <scope>NUCLEOTIDE SEQUENCE [LARGE SCALE GENOMIC DNA]</scope>
    <source>
        <strain evidence="4 5">NBRC 110016</strain>
    </source>
</reference>
<evidence type="ECO:0000313" key="5">
    <source>
        <dbReference type="Proteomes" id="UP001416858"/>
    </source>
</evidence>
<dbReference type="SUPFAM" id="SSF52540">
    <property type="entry name" value="P-loop containing nucleoside triphosphate hydrolases"/>
    <property type="match status" value="1"/>
</dbReference>
<evidence type="ECO:0000256" key="2">
    <source>
        <dbReference type="ARBA" id="ARBA00022679"/>
    </source>
</evidence>
<gene>
    <name evidence="4" type="ORF">Rcae01_04911</name>
</gene>
<keyword evidence="5" id="KW-1185">Reference proteome</keyword>
<dbReference type="InterPro" id="IPR000863">
    <property type="entry name" value="Sulfotransferase_dom"/>
</dbReference>
<accession>A0ABP9VW95</accession>
<comment type="caution">
    <text evidence="4">The sequence shown here is derived from an EMBL/GenBank/DDBJ whole genome shotgun (WGS) entry which is preliminary data.</text>
</comment>
<sequence length="287" mass="33450">MRKLFRSRQSDVFFIRGYAKSGTNWLCNLMNLHPQIGCTGEFHLRPLFESVRAIQSAPWGILSREKQSGFLEVAFYRMVKQLIRDVCGNKRWCGDRTPCTLRSTFVPGVRQLYITRDGRDAVVSWAYHTLNYNFNAGPRMQENLQRFKTDPNYFEQRKQELLACETVVREFASQWNAAIVDDFQMMQSADRAEIDLPYYWIRYEDLQTDTLKYRNEIYQFLGLSVAKASPLNALTEPGFGSPDTNRPNDFYRRGRAGTWQEYFTAEQLAWFNDEASEALRLVSANAS</sequence>
<dbReference type="PANTHER" id="PTHR11783">
    <property type="entry name" value="SULFOTRANSFERASE SULT"/>
    <property type="match status" value="1"/>
</dbReference>
<dbReference type="Pfam" id="PF00685">
    <property type="entry name" value="Sulfotransfer_1"/>
    <property type="match status" value="1"/>
</dbReference>
<evidence type="ECO:0000313" key="4">
    <source>
        <dbReference type="EMBL" id="GAA5509412.1"/>
    </source>
</evidence>
<name>A0ABP9VW95_9BACT</name>
<dbReference type="EMBL" id="BAABRO010000013">
    <property type="protein sequence ID" value="GAA5509412.1"/>
    <property type="molecule type" value="Genomic_DNA"/>
</dbReference>
<evidence type="ECO:0000256" key="1">
    <source>
        <dbReference type="ARBA" id="ARBA00005771"/>
    </source>
</evidence>
<dbReference type="InterPro" id="IPR027417">
    <property type="entry name" value="P-loop_NTPase"/>
</dbReference>
<keyword evidence="2" id="KW-0808">Transferase</keyword>
<dbReference type="Gene3D" id="3.40.50.300">
    <property type="entry name" value="P-loop containing nucleotide triphosphate hydrolases"/>
    <property type="match status" value="1"/>
</dbReference>
<dbReference type="RefSeq" id="WP_345686458.1">
    <property type="nucleotide sequence ID" value="NZ_BAABRO010000013.1"/>
</dbReference>
<comment type="similarity">
    <text evidence="1">Belongs to the sulfotransferase 1 family.</text>
</comment>
<evidence type="ECO:0000259" key="3">
    <source>
        <dbReference type="Pfam" id="PF00685"/>
    </source>
</evidence>
<dbReference type="Proteomes" id="UP001416858">
    <property type="component" value="Unassembled WGS sequence"/>
</dbReference>
<proteinExistence type="inferred from homology"/>